<gene>
    <name evidence="1" type="ORF">JFY71_03405</name>
</gene>
<dbReference type="EMBL" id="CP066744">
    <property type="protein sequence ID" value="QQK08600.1"/>
    <property type="molecule type" value="Genomic_DNA"/>
</dbReference>
<reference evidence="1 2" key="1">
    <citation type="journal article" date="2022" name="Int. J. Syst. Evol. Microbiol.">
        <title>Miniphocaeibacter halophilus sp. nov., an ammonium-tolerant acetate-producing bacterium isolated from a biogas system.</title>
        <authorList>
            <person name="Schnurer A."/>
            <person name="Singh A."/>
            <person name="Bi S."/>
            <person name="Qiao W."/>
            <person name="Westerholm M."/>
        </authorList>
    </citation>
    <scope>NUCLEOTIDE SEQUENCE [LARGE SCALE GENOMIC DNA]</scope>
    <source>
        <strain evidence="1 2">AMB_01</strain>
    </source>
</reference>
<keyword evidence="2" id="KW-1185">Reference proteome</keyword>
<sequence>MKLIVGLGNPGKKYEGNRHNVGFMAIDKLAEENNISINKAKFHSIYGEGRINSEKVILMKPVTYMNNSGIAVMECSNYYNIPIDDIVVICDDIDIPFGTIRIKKKGSAGTHNGLKSIIYHLKNDNFPRIKISVGEKIPQMSLADFVLSNFTKDEIVVLEKEIEDSVKAAELIIGNNIEEAMNRFNGKSHLEVN</sequence>
<dbReference type="Proteomes" id="UP000595814">
    <property type="component" value="Chromosome"/>
</dbReference>
<proteinExistence type="predicted"/>
<evidence type="ECO:0000313" key="2">
    <source>
        <dbReference type="Proteomes" id="UP000595814"/>
    </source>
</evidence>
<keyword evidence="1" id="KW-0378">Hydrolase</keyword>
<dbReference type="EC" id="3.1.1.29" evidence="1"/>
<organism evidence="1 2">
    <name type="scientific">Miniphocaeibacter halophilus</name>
    <dbReference type="NCBI Taxonomy" id="2931922"/>
    <lineage>
        <taxon>Bacteria</taxon>
        <taxon>Bacillati</taxon>
        <taxon>Bacillota</taxon>
        <taxon>Tissierellia</taxon>
        <taxon>Tissierellales</taxon>
        <taxon>Peptoniphilaceae</taxon>
        <taxon>Miniphocaeibacter</taxon>
    </lineage>
</organism>
<evidence type="ECO:0000313" key="1">
    <source>
        <dbReference type="EMBL" id="QQK08600.1"/>
    </source>
</evidence>
<name>A0AC61MSE5_9FIRM</name>
<protein>
    <submittedName>
        <fullName evidence="1">Aminoacyl-tRNA hydrolase</fullName>
        <ecNumber evidence="1">3.1.1.29</ecNumber>
    </submittedName>
</protein>
<accession>A0AC61MSE5</accession>